<dbReference type="EMBL" id="CP045835">
    <property type="protein sequence ID" value="QGG53995.1"/>
    <property type="molecule type" value="Genomic_DNA"/>
</dbReference>
<sequence length="58" mass="6729">MAKTLITREKALLDTIISSLSNGIMEGTNNKIKLIKRRGFGYQNEDRFFLRLRLETGR</sequence>
<evidence type="ECO:0000313" key="2">
    <source>
        <dbReference type="EMBL" id="QGG53995.1"/>
    </source>
</evidence>
<dbReference type="Pfam" id="PF01610">
    <property type="entry name" value="DDE_Tnp_ISL3"/>
    <property type="match status" value="1"/>
</dbReference>
<protein>
    <recommendedName>
        <fullName evidence="1">Transposase IS204/IS1001/IS1096/IS1165 DDE domain-containing protein</fullName>
    </recommendedName>
</protein>
<keyword evidence="3" id="KW-1185">Reference proteome</keyword>
<dbReference type="Proteomes" id="UP000373269">
    <property type="component" value="Chromosome"/>
</dbReference>
<accession>A0ABX6DKJ9</accession>
<evidence type="ECO:0000259" key="1">
    <source>
        <dbReference type="Pfam" id="PF01610"/>
    </source>
</evidence>
<proteinExistence type="predicted"/>
<name>A0ABX6DKJ9_9BACI</name>
<organism evidence="2 3">
    <name type="scientific">Lysinibacillus pakistanensis</name>
    <dbReference type="NCBI Taxonomy" id="759811"/>
    <lineage>
        <taxon>Bacteria</taxon>
        <taxon>Bacillati</taxon>
        <taxon>Bacillota</taxon>
        <taxon>Bacilli</taxon>
        <taxon>Bacillales</taxon>
        <taxon>Bacillaceae</taxon>
        <taxon>Lysinibacillus</taxon>
    </lineage>
</organism>
<dbReference type="InterPro" id="IPR002560">
    <property type="entry name" value="Transposase_DDE"/>
</dbReference>
<evidence type="ECO:0000313" key="3">
    <source>
        <dbReference type="Proteomes" id="UP000373269"/>
    </source>
</evidence>
<gene>
    <name evidence="2" type="ORF">GDS87_19620</name>
</gene>
<feature type="domain" description="Transposase IS204/IS1001/IS1096/IS1165 DDE" evidence="1">
    <location>
        <begin position="1"/>
        <end position="52"/>
    </location>
</feature>
<reference evidence="2 3" key="1">
    <citation type="submission" date="2019-11" db="EMBL/GenBank/DDBJ databases">
        <title>Whole Genome Sequencing and Comparative Genomic Analyses of Lysinibacillus pakistanensis LZH-9, a Halotolerant Strain with Excellent COD Removal Capability.</title>
        <authorList>
            <person name="Zhou H."/>
        </authorList>
    </citation>
    <scope>NUCLEOTIDE SEQUENCE [LARGE SCALE GENOMIC DNA]</scope>
    <source>
        <strain evidence="2 3">LZH-9</strain>
    </source>
</reference>